<dbReference type="Proteomes" id="UP000063308">
    <property type="component" value="Chromosome"/>
</dbReference>
<organism evidence="2 3">
    <name type="scientific">Bradyrhizobium diazoefficiens</name>
    <dbReference type="NCBI Taxonomy" id="1355477"/>
    <lineage>
        <taxon>Bacteria</taxon>
        <taxon>Pseudomonadati</taxon>
        <taxon>Pseudomonadota</taxon>
        <taxon>Alphaproteobacteria</taxon>
        <taxon>Hyphomicrobiales</taxon>
        <taxon>Nitrobacteraceae</taxon>
        <taxon>Bradyrhizobium</taxon>
    </lineage>
</organism>
<evidence type="ECO:0000256" key="1">
    <source>
        <dbReference type="SAM" id="Coils"/>
    </source>
</evidence>
<dbReference type="AlphaFoldDB" id="A0A0E4FU00"/>
<accession>A0A0E4FU00</accession>
<gene>
    <name evidence="2" type="ORF">NK6_4690</name>
</gene>
<dbReference type="EMBL" id="AP014685">
    <property type="protein sequence ID" value="BAR57856.1"/>
    <property type="molecule type" value="Genomic_DNA"/>
</dbReference>
<name>A0A0E4FU00_9BRAD</name>
<sequence length="184" mass="20518">MTNLKQRVLAPDRIADLLKLLIERQAAKSESADGRLLALQKELSDCEDRLKRLYRSIEDGIVELDDILRERTAALKAQRDRAKAALDHARAQCGMAAAVTAEKIDAFARLMNAKLDGGDTNTRKVYIRSIIDAVEVDDRAIRIIGSKDILQAAIAGKQTENRNLLGLVRKWRARNDSNVRPSDS</sequence>
<reference evidence="2 3" key="1">
    <citation type="submission" date="2014-11" db="EMBL/GenBank/DDBJ databases">
        <title>Symbiosis island explosion on the genome of extra-slow-growing strains of soybean bradyrhizobia with massive insertion sequences.</title>
        <authorList>
            <person name="Iida T."/>
            <person name="Minamisawa K."/>
        </authorList>
    </citation>
    <scope>NUCLEOTIDE SEQUENCE [LARGE SCALE GENOMIC DNA]</scope>
    <source>
        <strain evidence="2 3">NK6</strain>
    </source>
</reference>
<feature type="coiled-coil region" evidence="1">
    <location>
        <begin position="36"/>
        <end position="92"/>
    </location>
</feature>
<evidence type="ECO:0000313" key="2">
    <source>
        <dbReference type="EMBL" id="BAR57856.1"/>
    </source>
</evidence>
<proteinExistence type="predicted"/>
<evidence type="ECO:0000313" key="3">
    <source>
        <dbReference type="Proteomes" id="UP000063308"/>
    </source>
</evidence>
<protein>
    <submittedName>
        <fullName evidence="2">Uncharacterized protein</fullName>
    </submittedName>
</protein>
<keyword evidence="1" id="KW-0175">Coiled coil</keyword>